<organism evidence="2 3">
    <name type="scientific">Lentzea xinjiangensis</name>
    <dbReference type="NCBI Taxonomy" id="402600"/>
    <lineage>
        <taxon>Bacteria</taxon>
        <taxon>Bacillati</taxon>
        <taxon>Actinomycetota</taxon>
        <taxon>Actinomycetes</taxon>
        <taxon>Pseudonocardiales</taxon>
        <taxon>Pseudonocardiaceae</taxon>
        <taxon>Lentzea</taxon>
    </lineage>
</organism>
<keyword evidence="3" id="KW-1185">Reference proteome</keyword>
<gene>
    <name evidence="2" type="ORF">SAMN05216188_12161</name>
</gene>
<name>A0A1H9UF93_9PSEU</name>
<feature type="compositionally biased region" description="Basic residues" evidence="1">
    <location>
        <begin position="74"/>
        <end position="93"/>
    </location>
</feature>
<feature type="compositionally biased region" description="Basic and acidic residues" evidence="1">
    <location>
        <begin position="94"/>
        <end position="103"/>
    </location>
</feature>
<dbReference type="Proteomes" id="UP000199352">
    <property type="component" value="Unassembled WGS sequence"/>
</dbReference>
<evidence type="ECO:0000256" key="1">
    <source>
        <dbReference type="SAM" id="MobiDB-lite"/>
    </source>
</evidence>
<dbReference type="EMBL" id="FOFR01000021">
    <property type="protein sequence ID" value="SES07713.1"/>
    <property type="molecule type" value="Genomic_DNA"/>
</dbReference>
<proteinExistence type="predicted"/>
<dbReference type="STRING" id="402600.SAMN05216188_12161"/>
<feature type="compositionally biased region" description="Polar residues" evidence="1">
    <location>
        <begin position="37"/>
        <end position="56"/>
    </location>
</feature>
<protein>
    <submittedName>
        <fullName evidence="2">Uncharacterized protein</fullName>
    </submittedName>
</protein>
<accession>A0A1H9UF93</accession>
<evidence type="ECO:0000313" key="2">
    <source>
        <dbReference type="EMBL" id="SES07713.1"/>
    </source>
</evidence>
<dbReference type="AlphaFoldDB" id="A0A1H9UF93"/>
<evidence type="ECO:0000313" key="3">
    <source>
        <dbReference type="Proteomes" id="UP000199352"/>
    </source>
</evidence>
<reference evidence="3" key="1">
    <citation type="submission" date="2016-10" db="EMBL/GenBank/DDBJ databases">
        <authorList>
            <person name="Varghese N."/>
            <person name="Submissions S."/>
        </authorList>
    </citation>
    <scope>NUCLEOTIDE SEQUENCE [LARGE SCALE GENOMIC DNA]</scope>
    <source>
        <strain evidence="3">CGMCC 4.3525</strain>
    </source>
</reference>
<feature type="compositionally biased region" description="Basic residues" evidence="1">
    <location>
        <begin position="255"/>
        <end position="295"/>
    </location>
</feature>
<feature type="region of interest" description="Disordered" evidence="1">
    <location>
        <begin position="243"/>
        <end position="304"/>
    </location>
</feature>
<sequence length="304" mass="33054">MVTSSRSAPGMRWECRDRSGPRRRVHVVRGRAEKSTEIPSTGTKQESSEVLNGQTDARTRVGGRRTPMTGPATWRRRWSRATKSAPRSKHRRAHGTERRRQDRTSGCARHRCDDTRRLVGCGDDADRGVVRGPADGALGARELDAANGLLAGSTVIALVSHGQCPLVCSTPSPGGAVVVGADGSPTSEATVASRLGIDRHHVETEERDRLAGWHEKHPEVQVHRVVVRDRPYGCYPDRRAAAAAEDPPGCFSARRVGHRSAAHPARSRSRGHGHHPAAPPRRRSSSTRSGSRRRPTSALHEVSS</sequence>
<feature type="region of interest" description="Disordered" evidence="1">
    <location>
        <begin position="1"/>
        <end position="107"/>
    </location>
</feature>